<reference evidence="4 5" key="1">
    <citation type="submission" date="2017-05" db="EMBL/GenBank/DDBJ databases">
        <title>The complete genome sequence of Deinococcus ficus isolated from the rhizosphere of the Ficus religiosa L. in Taiwan.</title>
        <authorList>
            <person name="Wu K.-M."/>
            <person name="Liao T.-L."/>
            <person name="Liu Y.-M."/>
            <person name="Young C.-C."/>
            <person name="Tsai S.-F."/>
        </authorList>
    </citation>
    <scope>NUCLEOTIDE SEQUENCE [LARGE SCALE GENOMIC DNA]</scope>
    <source>
        <strain evidence="4 5">CC-FR2-10</strain>
    </source>
</reference>
<dbReference type="AlphaFoldDB" id="A0A221SXT4"/>
<organism evidence="4 5">
    <name type="scientific">Deinococcus ficus</name>
    <dbReference type="NCBI Taxonomy" id="317577"/>
    <lineage>
        <taxon>Bacteria</taxon>
        <taxon>Thermotogati</taxon>
        <taxon>Deinococcota</taxon>
        <taxon>Deinococci</taxon>
        <taxon>Deinococcales</taxon>
        <taxon>Deinococcaceae</taxon>
        <taxon>Deinococcus</taxon>
    </lineage>
</organism>
<dbReference type="InterPro" id="IPR050493">
    <property type="entry name" value="FAD-dep_Monooxygenase_BioMet"/>
</dbReference>
<dbReference type="Proteomes" id="UP000259030">
    <property type="component" value="Chromosome"/>
</dbReference>
<sequence length="379" mass="41483">MNITVIGAGISGLALARAVTLHHPHHRVQVHEAQATLRSIGGGLIIPPNSARVLDRLGLGHILDAYGVPLTDMQIIDAKTGRTLYHRPQTAVAQRHGRGLYSLSRTVLHRSLAETLPAGTIHTGHELSGVEYHFDGVAARFANGAETTADLLVSAEGRESRTRQLTMPETQLVHTGQVAYRGLTTIAPLPQYHNSFVEYWGRGRRFTFFRLAENLTYWHAPVTQTPGATRKKTDLLREYRDFPEQVIELIAHTDAEHIHGVDLSDIRPLPHWHRGKVVLIGDAAHATSPNLGQGAAQALEDAYSLATQLAPLGDPDLPTLSAALGRYQQEREAAANAVVHRSRQIGQLGQAGGAVRLLRNIGMTLSPELARERIEAFYE</sequence>
<keyword evidence="1" id="KW-0560">Oxidoreductase</keyword>
<dbReference type="GO" id="GO:0071949">
    <property type="term" value="F:FAD binding"/>
    <property type="evidence" value="ECO:0007669"/>
    <property type="project" value="InterPro"/>
</dbReference>
<proteinExistence type="predicted"/>
<dbReference type="InterPro" id="IPR036188">
    <property type="entry name" value="FAD/NAD-bd_sf"/>
</dbReference>
<keyword evidence="5" id="KW-1185">Reference proteome</keyword>
<name>A0A221SXT4_9DEIO</name>
<evidence type="ECO:0000256" key="1">
    <source>
        <dbReference type="ARBA" id="ARBA00023002"/>
    </source>
</evidence>
<dbReference type="PANTHER" id="PTHR13789">
    <property type="entry name" value="MONOOXYGENASE"/>
    <property type="match status" value="1"/>
</dbReference>
<dbReference type="Gene3D" id="3.50.50.60">
    <property type="entry name" value="FAD/NAD(P)-binding domain"/>
    <property type="match status" value="1"/>
</dbReference>
<evidence type="ECO:0000256" key="2">
    <source>
        <dbReference type="ARBA" id="ARBA00023033"/>
    </source>
</evidence>
<protein>
    <submittedName>
        <fullName evidence="4">Monooxygenase</fullName>
    </submittedName>
</protein>
<dbReference type="RefSeq" id="WP_027463130.1">
    <property type="nucleotide sequence ID" value="NZ_CP021081.1"/>
</dbReference>
<dbReference type="PANTHER" id="PTHR13789:SF309">
    <property type="entry name" value="PUTATIVE (AFU_ORTHOLOGUE AFUA_6G14510)-RELATED"/>
    <property type="match status" value="1"/>
</dbReference>
<evidence type="ECO:0000313" key="5">
    <source>
        <dbReference type="Proteomes" id="UP000259030"/>
    </source>
</evidence>
<gene>
    <name evidence="4" type="ORF">DFI_10995</name>
</gene>
<dbReference type="KEGG" id="dfc:DFI_10995"/>
<dbReference type="EMBL" id="CP021081">
    <property type="protein sequence ID" value="ASN81459.1"/>
    <property type="molecule type" value="Genomic_DNA"/>
</dbReference>
<dbReference type="GO" id="GO:0004497">
    <property type="term" value="F:monooxygenase activity"/>
    <property type="evidence" value="ECO:0007669"/>
    <property type="project" value="UniProtKB-KW"/>
</dbReference>
<keyword evidence="2 4" id="KW-0503">Monooxygenase</keyword>
<evidence type="ECO:0000313" key="4">
    <source>
        <dbReference type="EMBL" id="ASN81459.1"/>
    </source>
</evidence>
<dbReference type="InterPro" id="IPR002938">
    <property type="entry name" value="FAD-bd"/>
</dbReference>
<evidence type="ECO:0000259" key="3">
    <source>
        <dbReference type="Pfam" id="PF01494"/>
    </source>
</evidence>
<feature type="domain" description="FAD-binding" evidence="3">
    <location>
        <begin position="3"/>
        <end position="342"/>
    </location>
</feature>
<dbReference type="SUPFAM" id="SSF51905">
    <property type="entry name" value="FAD/NAD(P)-binding domain"/>
    <property type="match status" value="1"/>
</dbReference>
<dbReference type="STRING" id="317577.GCA_000419625_01726"/>
<dbReference type="PRINTS" id="PR00420">
    <property type="entry name" value="RNGMNOXGNASE"/>
</dbReference>
<dbReference type="Pfam" id="PF01494">
    <property type="entry name" value="FAD_binding_3"/>
    <property type="match status" value="1"/>
</dbReference>
<accession>A0A221SXT4</accession>